<reference evidence="4" key="1">
    <citation type="submission" date="2014-05" db="EMBL/GenBank/DDBJ databases">
        <title>The transcriptome of the halophilic microalga Tetraselmis sp. GSL018 isolated from the Great Salt Lake, Utah.</title>
        <authorList>
            <person name="Jinkerson R.E."/>
            <person name="D'Adamo S."/>
            <person name="Posewitz M.C."/>
        </authorList>
    </citation>
    <scope>NUCLEOTIDE SEQUENCE</scope>
    <source>
        <strain evidence="4">GSL018</strain>
    </source>
</reference>
<feature type="transmembrane region" description="Helical" evidence="2">
    <location>
        <begin position="138"/>
        <end position="155"/>
    </location>
</feature>
<keyword evidence="2" id="KW-0812">Transmembrane</keyword>
<dbReference type="SUPFAM" id="SSF47923">
    <property type="entry name" value="Ypt/Rab-GAP domain of gyp1p"/>
    <property type="match status" value="2"/>
</dbReference>
<feature type="domain" description="Rab-GAP TBC" evidence="3">
    <location>
        <begin position="57"/>
        <end position="248"/>
    </location>
</feature>
<protein>
    <submittedName>
        <fullName evidence="4">Plant adhesion molecule 1</fullName>
    </submittedName>
</protein>
<dbReference type="Gene3D" id="1.10.8.270">
    <property type="entry name" value="putative rabgap domain of human tbc1 domain family member 14 like domains"/>
    <property type="match status" value="1"/>
</dbReference>
<keyword evidence="2" id="KW-1133">Transmembrane helix</keyword>
<name>A0A061RBJ3_9CHLO</name>
<dbReference type="EMBL" id="GBEZ01018417">
    <property type="protein sequence ID" value="JAC68015.1"/>
    <property type="molecule type" value="Transcribed_RNA"/>
</dbReference>
<dbReference type="InterPro" id="IPR050302">
    <property type="entry name" value="Rab_GAP_TBC_domain"/>
</dbReference>
<dbReference type="PANTHER" id="PTHR47219:SF9">
    <property type="entry name" value="GTPASE ACTIVATING PROTEIN AND CENTROSOME-ASSOCIATED, ISOFORM B"/>
    <property type="match status" value="1"/>
</dbReference>
<accession>A0A061RBJ3</accession>
<proteinExistence type="predicted"/>
<dbReference type="GO" id="GO:0031267">
    <property type="term" value="F:small GTPase binding"/>
    <property type="evidence" value="ECO:0007669"/>
    <property type="project" value="TreeGrafter"/>
</dbReference>
<sequence>MSNAEMHSVDTGLSSSDAHSEVRRISKWRRMIGVTNTEFKNLLENDCVTLTRRVRKGIPDPLRGIIWQLLSGGRDLLLQNDGVYEALVLYESSNAELEIVRDLSRTYPSHVYYEQRQGPGQRSLYNVLKAYSVYNRQVGYVQGMGFIAGLLLLYMSEEDAFWTLVALLKGARHHPLEGLYSMGLPLLQQYMDLMQALLQEEAPRLAAHLEEQGVLPSMYCSQWFITVFAYNLPLDHLLRCWDIFLLEGMAVVFCIGLVLLKTAEEALLGKQFEDLLQLLNSKSLPAYSLSPEELVRQALAPGMAARVARRVSALHGGGGGSPWHYGCG</sequence>
<dbReference type="PROSITE" id="PS50086">
    <property type="entry name" value="TBC_RABGAP"/>
    <property type="match status" value="1"/>
</dbReference>
<dbReference type="GO" id="GO:0005096">
    <property type="term" value="F:GTPase activator activity"/>
    <property type="evidence" value="ECO:0007669"/>
    <property type="project" value="UniProtKB-KW"/>
</dbReference>
<gene>
    <name evidence="4" type="ORF">TSPGSL018_9716</name>
</gene>
<dbReference type="InterPro" id="IPR000195">
    <property type="entry name" value="Rab-GAP-TBC_dom"/>
</dbReference>
<dbReference type="PANTHER" id="PTHR47219">
    <property type="entry name" value="RAB GTPASE-ACTIVATING PROTEIN 1-LIKE"/>
    <property type="match status" value="1"/>
</dbReference>
<organism evidence="4">
    <name type="scientific">Tetraselmis sp. GSL018</name>
    <dbReference type="NCBI Taxonomy" id="582737"/>
    <lineage>
        <taxon>Eukaryota</taxon>
        <taxon>Viridiplantae</taxon>
        <taxon>Chlorophyta</taxon>
        <taxon>core chlorophytes</taxon>
        <taxon>Chlorodendrophyceae</taxon>
        <taxon>Chlorodendrales</taxon>
        <taxon>Chlorodendraceae</taxon>
        <taxon>Tetraselmis</taxon>
    </lineage>
</organism>
<evidence type="ECO:0000313" key="4">
    <source>
        <dbReference type="EMBL" id="JAC68015.1"/>
    </source>
</evidence>
<dbReference type="Gene3D" id="1.10.472.80">
    <property type="entry name" value="Ypt/Rab-GAP domain of gyp1p, domain 3"/>
    <property type="match status" value="1"/>
</dbReference>
<dbReference type="Pfam" id="PF00566">
    <property type="entry name" value="RabGAP-TBC"/>
    <property type="match status" value="1"/>
</dbReference>
<keyword evidence="1" id="KW-0343">GTPase activation</keyword>
<evidence type="ECO:0000256" key="1">
    <source>
        <dbReference type="ARBA" id="ARBA00022468"/>
    </source>
</evidence>
<evidence type="ECO:0000256" key="2">
    <source>
        <dbReference type="SAM" id="Phobius"/>
    </source>
</evidence>
<keyword evidence="2" id="KW-0472">Membrane</keyword>
<dbReference type="Gene3D" id="1.10.10.750">
    <property type="entry name" value="Ypt/Rab-GAP domain of gyp1p, domain 1"/>
    <property type="match status" value="1"/>
</dbReference>
<dbReference type="FunFam" id="1.10.8.270:FF:000001">
    <property type="entry name" value="TBC1 domain family member 1"/>
    <property type="match status" value="1"/>
</dbReference>
<dbReference type="SMART" id="SM00164">
    <property type="entry name" value="TBC"/>
    <property type="match status" value="1"/>
</dbReference>
<dbReference type="InterPro" id="IPR035969">
    <property type="entry name" value="Rab-GAP_TBC_sf"/>
</dbReference>
<evidence type="ECO:0000259" key="3">
    <source>
        <dbReference type="PROSITE" id="PS50086"/>
    </source>
</evidence>
<feature type="transmembrane region" description="Helical" evidence="2">
    <location>
        <begin position="243"/>
        <end position="260"/>
    </location>
</feature>
<dbReference type="AlphaFoldDB" id="A0A061RBJ3"/>